<dbReference type="SUPFAM" id="SSF56219">
    <property type="entry name" value="DNase I-like"/>
    <property type="match status" value="1"/>
</dbReference>
<dbReference type="OrthoDB" id="6058249at2759"/>
<evidence type="ECO:0000256" key="1">
    <source>
        <dbReference type="SAM" id="Coils"/>
    </source>
</evidence>
<dbReference type="HOGENOM" id="CLU_046344_0_0_1"/>
<dbReference type="PANTHER" id="PTHR37445">
    <property type="entry name" value="PROTEIN CBG24663"/>
    <property type="match status" value="1"/>
</dbReference>
<dbReference type="InParanoid" id="T1F9T6"/>
<protein>
    <recommendedName>
        <fullName evidence="2">Endonuclease/exonuclease/phosphatase domain-containing protein</fullName>
    </recommendedName>
</protein>
<dbReference type="CTD" id="20205585"/>
<reference evidence="3 5" key="2">
    <citation type="journal article" date="2013" name="Nature">
        <title>Insights into bilaterian evolution from three spiralian genomes.</title>
        <authorList>
            <person name="Simakov O."/>
            <person name="Marletaz F."/>
            <person name="Cho S.J."/>
            <person name="Edsinger-Gonzales E."/>
            <person name="Havlak P."/>
            <person name="Hellsten U."/>
            <person name="Kuo D.H."/>
            <person name="Larsson T."/>
            <person name="Lv J."/>
            <person name="Arendt D."/>
            <person name="Savage R."/>
            <person name="Osoegawa K."/>
            <person name="de Jong P."/>
            <person name="Grimwood J."/>
            <person name="Chapman J.A."/>
            <person name="Shapiro H."/>
            <person name="Aerts A."/>
            <person name="Otillar R.P."/>
            <person name="Terry A.Y."/>
            <person name="Boore J.L."/>
            <person name="Grigoriev I.V."/>
            <person name="Lindberg D.R."/>
            <person name="Seaver E.C."/>
            <person name="Weisblat D.A."/>
            <person name="Putnam N.H."/>
            <person name="Rokhsar D.S."/>
        </authorList>
    </citation>
    <scope>NUCLEOTIDE SEQUENCE</scope>
</reference>
<name>T1F9T6_HELRO</name>
<dbReference type="EMBL" id="AMQM01005464">
    <property type="status" value="NOT_ANNOTATED_CDS"/>
    <property type="molecule type" value="Genomic_DNA"/>
</dbReference>
<dbReference type="Pfam" id="PF14529">
    <property type="entry name" value="Exo_endo_phos_2"/>
    <property type="match status" value="1"/>
</dbReference>
<evidence type="ECO:0000313" key="5">
    <source>
        <dbReference type="Proteomes" id="UP000015101"/>
    </source>
</evidence>
<sequence length="540" mass="63119">MENTNPNITARTKKVTNKMSDIAGLHLCEGCRKVNEERIKTLTNYEEEGLLVAIKQLEEKMANEVRCLTQMMEKVTFREEMLKEQMREQTNLKNSLNEVKNQVAKEEEMTKKWNEVVKGNIESLTTNVKEIHSSVLDTKNHLDVANERDIRRNNLVIFNIPENESFSWKADKEKMLQLLKEITDENLEKKVSNVFRLGKRVNDQKPWPILIKLLNLTTKNLILENCFKLRRSKSFNGVYINHDLIKLDRYICKQLLDDKKKKIAEKDDINNWIFKIKGQPELNLFLDASDLKYDFIVINEVNPKNVKNSSWNINEFNLPGYSYLVSNFCKASYRGIMLYYKINLQLFSVQLDSIFEEYLCARINVRDQNLNLMVIYRSPNSSNDNNDNLIGVLNEFGDLSGRHLVLGDFNFPDIDWKLRVCAGSDYKTENRFLQLIDDRFWLQHVNEPTRYRANSIPHVLDLIITSEDCVSDLQDHIYSKVKLANTMLGIINRHFRLIDEEAYLCFYKGLVIPHLEYAVQVAGENLIIGACWLKLVEQLT</sequence>
<feature type="coiled-coil region" evidence="1">
    <location>
        <begin position="54"/>
        <end position="116"/>
    </location>
</feature>
<dbReference type="GeneID" id="20205585"/>
<dbReference type="Gene3D" id="3.30.70.1820">
    <property type="entry name" value="L1 transposable element, RRM domain"/>
    <property type="match status" value="1"/>
</dbReference>
<dbReference type="Proteomes" id="UP000015101">
    <property type="component" value="Unassembled WGS sequence"/>
</dbReference>
<dbReference type="Gene3D" id="3.60.10.10">
    <property type="entry name" value="Endonuclease/exonuclease/phosphatase"/>
    <property type="match status" value="1"/>
</dbReference>
<dbReference type="PANTHER" id="PTHR37445:SF3">
    <property type="entry name" value="ZINC FINGER PHD-TYPE DOMAIN-CONTAINING PROTEIN"/>
    <property type="match status" value="1"/>
</dbReference>
<evidence type="ECO:0000259" key="2">
    <source>
        <dbReference type="Pfam" id="PF14529"/>
    </source>
</evidence>
<reference evidence="5" key="1">
    <citation type="submission" date="2012-12" db="EMBL/GenBank/DDBJ databases">
        <authorList>
            <person name="Hellsten U."/>
            <person name="Grimwood J."/>
            <person name="Chapman J.A."/>
            <person name="Shapiro H."/>
            <person name="Aerts A."/>
            <person name="Otillar R.P."/>
            <person name="Terry A.Y."/>
            <person name="Boore J.L."/>
            <person name="Simakov O."/>
            <person name="Marletaz F."/>
            <person name="Cho S.-J."/>
            <person name="Edsinger-Gonzales E."/>
            <person name="Havlak P."/>
            <person name="Kuo D.-H."/>
            <person name="Larsson T."/>
            <person name="Lv J."/>
            <person name="Arendt D."/>
            <person name="Savage R."/>
            <person name="Osoegawa K."/>
            <person name="de Jong P."/>
            <person name="Lindberg D.R."/>
            <person name="Seaver E.C."/>
            <person name="Weisblat D.A."/>
            <person name="Putnam N.H."/>
            <person name="Grigoriev I.V."/>
            <person name="Rokhsar D.S."/>
        </authorList>
    </citation>
    <scope>NUCLEOTIDE SEQUENCE</scope>
</reference>
<accession>T1F9T6</accession>
<dbReference type="KEGG" id="hro:HELRODRAFT_175878"/>
<dbReference type="EnsemblMetazoa" id="HelroT175878">
    <property type="protein sequence ID" value="HelroP175878"/>
    <property type="gene ID" value="HelroG175878"/>
</dbReference>
<dbReference type="EMBL" id="KB096945">
    <property type="protein sequence ID" value="ESO00446.1"/>
    <property type="molecule type" value="Genomic_DNA"/>
</dbReference>
<dbReference type="GO" id="GO:0003824">
    <property type="term" value="F:catalytic activity"/>
    <property type="evidence" value="ECO:0007669"/>
    <property type="project" value="InterPro"/>
</dbReference>
<gene>
    <name evidence="4" type="primary">20205585</name>
    <name evidence="3" type="ORF">HELRODRAFT_175878</name>
</gene>
<keyword evidence="5" id="KW-1185">Reference proteome</keyword>
<proteinExistence type="predicted"/>
<dbReference type="RefSeq" id="XP_009021496.1">
    <property type="nucleotide sequence ID" value="XM_009023248.1"/>
</dbReference>
<keyword evidence="1" id="KW-0175">Coiled coil</keyword>
<dbReference type="InterPro" id="IPR036691">
    <property type="entry name" value="Endo/exonu/phosph_ase_sf"/>
</dbReference>
<dbReference type="InterPro" id="IPR005135">
    <property type="entry name" value="Endo/exonuclease/phosphatase"/>
</dbReference>
<evidence type="ECO:0000313" key="4">
    <source>
        <dbReference type="EnsemblMetazoa" id="HelroP175878"/>
    </source>
</evidence>
<organism evidence="4 5">
    <name type="scientific">Helobdella robusta</name>
    <name type="common">Californian leech</name>
    <dbReference type="NCBI Taxonomy" id="6412"/>
    <lineage>
        <taxon>Eukaryota</taxon>
        <taxon>Metazoa</taxon>
        <taxon>Spiralia</taxon>
        <taxon>Lophotrochozoa</taxon>
        <taxon>Annelida</taxon>
        <taxon>Clitellata</taxon>
        <taxon>Hirudinea</taxon>
        <taxon>Rhynchobdellida</taxon>
        <taxon>Glossiphoniidae</taxon>
        <taxon>Helobdella</taxon>
    </lineage>
</organism>
<reference evidence="4" key="3">
    <citation type="submission" date="2015-06" db="UniProtKB">
        <authorList>
            <consortium name="EnsemblMetazoa"/>
        </authorList>
    </citation>
    <scope>IDENTIFICATION</scope>
</reference>
<dbReference type="AlphaFoldDB" id="T1F9T6"/>
<evidence type="ECO:0000313" key="3">
    <source>
        <dbReference type="EMBL" id="ESO00446.1"/>
    </source>
</evidence>
<feature type="domain" description="Endonuclease/exonuclease/phosphatase" evidence="2">
    <location>
        <begin position="372"/>
        <end position="472"/>
    </location>
</feature>